<name>A0AAN9AEF8_HALRR</name>
<dbReference type="GO" id="GO:0005634">
    <property type="term" value="C:nucleus"/>
    <property type="evidence" value="ECO:0007669"/>
    <property type="project" value="TreeGrafter"/>
</dbReference>
<dbReference type="Proteomes" id="UP001381693">
    <property type="component" value="Unassembled WGS sequence"/>
</dbReference>
<organism evidence="3 4">
    <name type="scientific">Halocaridina rubra</name>
    <name type="common">Hawaiian red shrimp</name>
    <dbReference type="NCBI Taxonomy" id="373956"/>
    <lineage>
        <taxon>Eukaryota</taxon>
        <taxon>Metazoa</taxon>
        <taxon>Ecdysozoa</taxon>
        <taxon>Arthropoda</taxon>
        <taxon>Crustacea</taxon>
        <taxon>Multicrustacea</taxon>
        <taxon>Malacostraca</taxon>
        <taxon>Eumalacostraca</taxon>
        <taxon>Eucarida</taxon>
        <taxon>Decapoda</taxon>
        <taxon>Pleocyemata</taxon>
        <taxon>Caridea</taxon>
        <taxon>Atyoidea</taxon>
        <taxon>Atyidae</taxon>
        <taxon>Halocaridina</taxon>
    </lineage>
</organism>
<dbReference type="Pfam" id="PF00651">
    <property type="entry name" value="BTB"/>
    <property type="match status" value="1"/>
</dbReference>
<keyword evidence="1" id="KW-0539">Nucleus</keyword>
<comment type="caution">
    <text evidence="3">The sequence shown here is derived from an EMBL/GenBank/DDBJ whole genome shotgun (WGS) entry which is preliminary data.</text>
</comment>
<dbReference type="InterPro" id="IPR051095">
    <property type="entry name" value="Dros_DevTransReg"/>
</dbReference>
<dbReference type="PANTHER" id="PTHR23110:SF109">
    <property type="entry name" value="FI07618P-RELATED"/>
    <property type="match status" value="1"/>
</dbReference>
<dbReference type="InterPro" id="IPR000210">
    <property type="entry name" value="BTB/POZ_dom"/>
</dbReference>
<gene>
    <name evidence="3" type="ORF">SK128_022814</name>
</gene>
<dbReference type="EMBL" id="JAXCGZ010000814">
    <property type="protein sequence ID" value="KAK7085554.1"/>
    <property type="molecule type" value="Genomic_DNA"/>
</dbReference>
<dbReference type="GO" id="GO:0006357">
    <property type="term" value="P:regulation of transcription by RNA polymerase II"/>
    <property type="evidence" value="ECO:0007669"/>
    <property type="project" value="TreeGrafter"/>
</dbReference>
<proteinExistence type="predicted"/>
<dbReference type="SMART" id="SM00225">
    <property type="entry name" value="BTB"/>
    <property type="match status" value="1"/>
</dbReference>
<dbReference type="InterPro" id="IPR011333">
    <property type="entry name" value="SKP1/BTB/POZ_sf"/>
</dbReference>
<evidence type="ECO:0000313" key="4">
    <source>
        <dbReference type="Proteomes" id="UP001381693"/>
    </source>
</evidence>
<dbReference type="SUPFAM" id="SSF54695">
    <property type="entry name" value="POZ domain"/>
    <property type="match status" value="1"/>
</dbReference>
<dbReference type="AlphaFoldDB" id="A0AAN9AEF8"/>
<evidence type="ECO:0000259" key="2">
    <source>
        <dbReference type="PROSITE" id="PS50097"/>
    </source>
</evidence>
<feature type="domain" description="BTB" evidence="2">
    <location>
        <begin position="27"/>
        <end position="93"/>
    </location>
</feature>
<reference evidence="3 4" key="1">
    <citation type="submission" date="2023-11" db="EMBL/GenBank/DDBJ databases">
        <title>Halocaridina rubra genome assembly.</title>
        <authorList>
            <person name="Smith C."/>
        </authorList>
    </citation>
    <scope>NUCLEOTIDE SEQUENCE [LARGE SCALE GENOMIC DNA]</scope>
    <source>
        <strain evidence="3">EP-1</strain>
        <tissue evidence="3">Whole</tissue>
    </source>
</reference>
<accession>A0AAN9AEF8</accession>
<dbReference type="PANTHER" id="PTHR23110">
    <property type="entry name" value="BTB DOMAIN TRANSCRIPTION FACTOR"/>
    <property type="match status" value="1"/>
</dbReference>
<dbReference type="PROSITE" id="PS50097">
    <property type="entry name" value="BTB"/>
    <property type="match status" value="1"/>
</dbReference>
<dbReference type="Gene3D" id="3.30.710.10">
    <property type="entry name" value="Potassium Channel Kv1.1, Chain A"/>
    <property type="match status" value="1"/>
</dbReference>
<protein>
    <recommendedName>
        <fullName evidence="2">BTB domain-containing protein</fullName>
    </recommendedName>
</protein>
<keyword evidence="4" id="KW-1185">Reference proteome</keyword>
<sequence>MVLVVWDNWGEHVCRQLSSFLIGSSLSDVTISVGMKSIRTHRIILSFFSSYFKEMLDDIHEECPVIVVFPEVNFQALKIIIAYMYQGQVCKKSIRVGVNQIGCRASLQKIIAQLPCG</sequence>
<evidence type="ECO:0000313" key="3">
    <source>
        <dbReference type="EMBL" id="KAK7085554.1"/>
    </source>
</evidence>
<evidence type="ECO:0000256" key="1">
    <source>
        <dbReference type="ARBA" id="ARBA00023242"/>
    </source>
</evidence>